<name>A0A2W7N5A0_9RHOB</name>
<evidence type="ECO:0000313" key="4">
    <source>
        <dbReference type="Proteomes" id="UP000248916"/>
    </source>
</evidence>
<dbReference type="PANTHER" id="PTHR46268">
    <property type="entry name" value="STRESS RESPONSE PROTEIN NHAX"/>
    <property type="match status" value="1"/>
</dbReference>
<dbReference type="CDD" id="cd00293">
    <property type="entry name" value="USP-like"/>
    <property type="match status" value="2"/>
</dbReference>
<dbReference type="Proteomes" id="UP000248916">
    <property type="component" value="Unassembled WGS sequence"/>
</dbReference>
<dbReference type="OrthoDB" id="9804721at2"/>
<dbReference type="InterPro" id="IPR006015">
    <property type="entry name" value="Universal_stress_UspA"/>
</dbReference>
<dbReference type="RefSeq" id="WP_111537862.1">
    <property type="nucleotide sequence ID" value="NZ_QKZL01000012.1"/>
</dbReference>
<dbReference type="PANTHER" id="PTHR46268:SF15">
    <property type="entry name" value="UNIVERSAL STRESS PROTEIN HP_0031"/>
    <property type="match status" value="1"/>
</dbReference>
<feature type="domain" description="UspA" evidence="2">
    <location>
        <begin position="1"/>
        <end position="155"/>
    </location>
</feature>
<comment type="similarity">
    <text evidence="1">Belongs to the universal stress protein A family.</text>
</comment>
<organism evidence="3 4">
    <name type="scientific">Palleronia aestuarii</name>
    <dbReference type="NCBI Taxonomy" id="568105"/>
    <lineage>
        <taxon>Bacteria</taxon>
        <taxon>Pseudomonadati</taxon>
        <taxon>Pseudomonadota</taxon>
        <taxon>Alphaproteobacteria</taxon>
        <taxon>Rhodobacterales</taxon>
        <taxon>Roseobacteraceae</taxon>
        <taxon>Palleronia</taxon>
    </lineage>
</organism>
<dbReference type="EMBL" id="QKZL01000012">
    <property type="protein sequence ID" value="PZX14903.1"/>
    <property type="molecule type" value="Genomic_DNA"/>
</dbReference>
<dbReference type="SUPFAM" id="SSF52402">
    <property type="entry name" value="Adenine nucleotide alpha hydrolases-like"/>
    <property type="match status" value="2"/>
</dbReference>
<protein>
    <submittedName>
        <fullName evidence="3">Nucleotide-binding universal stress UspA family protein</fullName>
    </submittedName>
</protein>
<comment type="caution">
    <text evidence="3">The sequence shown here is derived from an EMBL/GenBank/DDBJ whole genome shotgun (WGS) entry which is preliminary data.</text>
</comment>
<dbReference type="PRINTS" id="PR01438">
    <property type="entry name" value="UNVRSLSTRESS"/>
</dbReference>
<dbReference type="AlphaFoldDB" id="A0A2W7N5A0"/>
<dbReference type="InterPro" id="IPR006016">
    <property type="entry name" value="UspA"/>
</dbReference>
<keyword evidence="4" id="KW-1185">Reference proteome</keyword>
<evidence type="ECO:0000256" key="1">
    <source>
        <dbReference type="ARBA" id="ARBA00008791"/>
    </source>
</evidence>
<sequence length="283" mass="30525">MTRKLVALVDGSDYARSVCDHAAWIAKRTDLPVEILHVLGRREGSGGGDLSGQISLGARSSLLKTLSDLDEQRAKLAMERGRAILEDARTILHEDGVDADGTLRRGDLLEAVGDVTGTAEMILIGKRGEGAGFAKEHLGSNLERIMRGTKRPLFVASRAFQPIRNVLVAFDGSDGALRAVRFVAESPLYRGLPVRIVTVGDGTERARQRLEEARALLSNAGIDVESEMLGGEPEEVLSEIIEARGIGHMVMGAAGHSRLRALFVGSTSLEMIRTCRVPILLVR</sequence>
<dbReference type="Gene3D" id="3.40.50.12370">
    <property type="match status" value="1"/>
</dbReference>
<gene>
    <name evidence="3" type="ORF">LX81_02754</name>
</gene>
<proteinExistence type="inferred from homology"/>
<reference evidence="3 4" key="1">
    <citation type="submission" date="2018-06" db="EMBL/GenBank/DDBJ databases">
        <title>Genomic Encyclopedia of Archaeal and Bacterial Type Strains, Phase II (KMG-II): from individual species to whole genera.</title>
        <authorList>
            <person name="Goeker M."/>
        </authorList>
    </citation>
    <scope>NUCLEOTIDE SEQUENCE [LARGE SCALE GENOMIC DNA]</scope>
    <source>
        <strain evidence="3 4">DSM 22009</strain>
    </source>
</reference>
<feature type="domain" description="UspA" evidence="2">
    <location>
        <begin position="205"/>
        <end position="283"/>
    </location>
</feature>
<evidence type="ECO:0000259" key="2">
    <source>
        <dbReference type="Pfam" id="PF00582"/>
    </source>
</evidence>
<accession>A0A2W7N5A0</accession>
<evidence type="ECO:0000313" key="3">
    <source>
        <dbReference type="EMBL" id="PZX14903.1"/>
    </source>
</evidence>
<dbReference type="Pfam" id="PF00582">
    <property type="entry name" value="Usp"/>
    <property type="match status" value="2"/>
</dbReference>